<evidence type="ECO:0000313" key="2">
    <source>
        <dbReference type="Proteomes" id="UP001224890"/>
    </source>
</evidence>
<organism evidence="1 2">
    <name type="scientific">Colletotrichum godetiae</name>
    <dbReference type="NCBI Taxonomy" id="1209918"/>
    <lineage>
        <taxon>Eukaryota</taxon>
        <taxon>Fungi</taxon>
        <taxon>Dikarya</taxon>
        <taxon>Ascomycota</taxon>
        <taxon>Pezizomycotina</taxon>
        <taxon>Sordariomycetes</taxon>
        <taxon>Hypocreomycetidae</taxon>
        <taxon>Glomerellales</taxon>
        <taxon>Glomerellaceae</taxon>
        <taxon>Colletotrichum</taxon>
        <taxon>Colletotrichum acutatum species complex</taxon>
    </lineage>
</organism>
<proteinExistence type="predicted"/>
<evidence type="ECO:0000313" key="1">
    <source>
        <dbReference type="EMBL" id="KAK1688857.1"/>
    </source>
</evidence>
<gene>
    <name evidence="1" type="ORF">BDP55DRAFT_32460</name>
</gene>
<dbReference type="GeneID" id="85451325"/>
<keyword evidence="2" id="KW-1185">Reference proteome</keyword>
<name>A0AAJ0F0V6_9PEZI</name>
<dbReference type="AlphaFoldDB" id="A0AAJ0F0V6"/>
<protein>
    <submittedName>
        <fullName evidence="1">Uncharacterized protein</fullName>
    </submittedName>
</protein>
<dbReference type="RefSeq" id="XP_060432552.1">
    <property type="nucleotide sequence ID" value="XM_060566799.1"/>
</dbReference>
<comment type="caution">
    <text evidence="1">The sequence shown here is derived from an EMBL/GenBank/DDBJ whole genome shotgun (WGS) entry which is preliminary data.</text>
</comment>
<accession>A0AAJ0F0V6</accession>
<dbReference type="Proteomes" id="UP001224890">
    <property type="component" value="Unassembled WGS sequence"/>
</dbReference>
<dbReference type="EMBL" id="JAHMHR010000010">
    <property type="protein sequence ID" value="KAK1688857.1"/>
    <property type="molecule type" value="Genomic_DNA"/>
</dbReference>
<sequence length="335" mass="36643">MPTLAKNDLRTDTLRIHSIYTSFSPSIAHPRCCAATTWSTSSMTGNSSLGTPMRRWAAPKPLPSPPIRGYPCPPPYLPLPCFSAGRLLHGVLLVSASKIDSSQLLGRSPPSPWATDAVIHYPMTIGEPSDYCFNMIGLFLRTRNPESLTIQQGSGKFSTSGALESWHNAAQLLQSTLLGVLGPRPDWNHTVQFPLRQSRLRRWLVKWFPRSICMSYAPEFEIDCKHSVTSTVPVCAGSAYSHSADRVDGPQDLCVFSAVTVSKSDLDTQSDARHTASQRVHGLHLSHTDCITRTPVGCCLRCPPLHLPLFAGLDLGMDALQSQNPKRASQPSRGC</sequence>
<reference evidence="1" key="1">
    <citation type="submission" date="2021-06" db="EMBL/GenBank/DDBJ databases">
        <title>Comparative genomics, transcriptomics and evolutionary studies reveal genomic signatures of adaptation to plant cell wall in hemibiotrophic fungi.</title>
        <authorList>
            <consortium name="DOE Joint Genome Institute"/>
            <person name="Baroncelli R."/>
            <person name="Diaz J.F."/>
            <person name="Benocci T."/>
            <person name="Peng M."/>
            <person name="Battaglia E."/>
            <person name="Haridas S."/>
            <person name="Andreopoulos W."/>
            <person name="Labutti K."/>
            <person name="Pangilinan J."/>
            <person name="Floch G.L."/>
            <person name="Makela M.R."/>
            <person name="Henrissat B."/>
            <person name="Grigoriev I.V."/>
            <person name="Crouch J.A."/>
            <person name="De Vries R.P."/>
            <person name="Sukno S.A."/>
            <person name="Thon M.R."/>
        </authorList>
    </citation>
    <scope>NUCLEOTIDE SEQUENCE</scope>
    <source>
        <strain evidence="1">CBS 193.32</strain>
    </source>
</reference>